<dbReference type="RefSeq" id="XP_014672531.1">
    <property type="nucleotide sequence ID" value="XM_014817045.1"/>
</dbReference>
<reference evidence="3" key="1">
    <citation type="submission" date="2025-08" db="UniProtKB">
        <authorList>
            <consortium name="RefSeq"/>
        </authorList>
    </citation>
    <scope>IDENTIFICATION</scope>
</reference>
<gene>
    <name evidence="3" type="primary">LOC106812999</name>
</gene>
<evidence type="ECO:0000313" key="2">
    <source>
        <dbReference type="Proteomes" id="UP000695022"/>
    </source>
</evidence>
<organism evidence="2 3">
    <name type="scientific">Priapulus caudatus</name>
    <name type="common">Priapulid worm</name>
    <dbReference type="NCBI Taxonomy" id="37621"/>
    <lineage>
        <taxon>Eukaryota</taxon>
        <taxon>Metazoa</taxon>
        <taxon>Ecdysozoa</taxon>
        <taxon>Scalidophora</taxon>
        <taxon>Priapulida</taxon>
        <taxon>Priapulimorpha</taxon>
        <taxon>Priapulimorphida</taxon>
        <taxon>Priapulidae</taxon>
        <taxon>Priapulus</taxon>
    </lineage>
</organism>
<feature type="signal peptide" evidence="1">
    <location>
        <begin position="1"/>
        <end position="27"/>
    </location>
</feature>
<proteinExistence type="predicted"/>
<keyword evidence="1" id="KW-0732">Signal</keyword>
<protein>
    <submittedName>
        <fullName evidence="3">Uncharacterized protein LOC106812999</fullName>
    </submittedName>
</protein>
<feature type="chain" id="PRO_5045157122" evidence="1">
    <location>
        <begin position="28"/>
        <end position="133"/>
    </location>
</feature>
<sequence length="133" mass="15529">MTLQFRNVVGVVTLLYWLTQTLVSTQASCVKRLDLDTSHVMRYDGYSPVTLTRHKCVHSVEKYLVPQVYLSEAELVYSRQKIVEYQARDCCKCRAQIVQRKVLLRSNMPEYHDNFLEVYPDVARCRAECTQCS</sequence>
<accession>A0ABM1EK10</accession>
<evidence type="ECO:0000313" key="3">
    <source>
        <dbReference type="RefSeq" id="XP_014672531.1"/>
    </source>
</evidence>
<dbReference type="Proteomes" id="UP000695022">
    <property type="component" value="Unplaced"/>
</dbReference>
<dbReference type="GeneID" id="106812999"/>
<name>A0ABM1EK10_PRICU</name>
<keyword evidence="2" id="KW-1185">Reference proteome</keyword>
<evidence type="ECO:0000256" key="1">
    <source>
        <dbReference type="SAM" id="SignalP"/>
    </source>
</evidence>